<evidence type="ECO:0000313" key="3">
    <source>
        <dbReference type="Proteomes" id="UP000789405"/>
    </source>
</evidence>
<evidence type="ECO:0000256" key="1">
    <source>
        <dbReference type="SAM" id="Phobius"/>
    </source>
</evidence>
<keyword evidence="1" id="KW-0812">Transmembrane</keyword>
<name>A0A9N9EFY6_9GLOM</name>
<keyword evidence="1" id="KW-0472">Membrane</keyword>
<dbReference type="Proteomes" id="UP000789405">
    <property type="component" value="Unassembled WGS sequence"/>
</dbReference>
<gene>
    <name evidence="2" type="ORF">DERYTH_LOCUS11372</name>
</gene>
<protein>
    <submittedName>
        <fullName evidence="2">15798_t:CDS:1</fullName>
    </submittedName>
</protein>
<evidence type="ECO:0000313" key="2">
    <source>
        <dbReference type="EMBL" id="CAG8673337.1"/>
    </source>
</evidence>
<reference evidence="2" key="1">
    <citation type="submission" date="2021-06" db="EMBL/GenBank/DDBJ databases">
        <authorList>
            <person name="Kallberg Y."/>
            <person name="Tangrot J."/>
            <person name="Rosling A."/>
        </authorList>
    </citation>
    <scope>NUCLEOTIDE SEQUENCE</scope>
    <source>
        <strain evidence="2">MA453B</strain>
    </source>
</reference>
<feature type="transmembrane region" description="Helical" evidence="1">
    <location>
        <begin position="16"/>
        <end position="36"/>
    </location>
</feature>
<keyword evidence="3" id="KW-1185">Reference proteome</keyword>
<dbReference type="EMBL" id="CAJVPY010006999">
    <property type="protein sequence ID" value="CAG8673337.1"/>
    <property type="molecule type" value="Genomic_DNA"/>
</dbReference>
<proteinExistence type="predicted"/>
<accession>A0A9N9EFY6</accession>
<comment type="caution">
    <text evidence="2">The sequence shown here is derived from an EMBL/GenBank/DDBJ whole genome shotgun (WGS) entry which is preliminary data.</text>
</comment>
<organism evidence="2 3">
    <name type="scientific">Dentiscutata erythropus</name>
    <dbReference type="NCBI Taxonomy" id="1348616"/>
    <lineage>
        <taxon>Eukaryota</taxon>
        <taxon>Fungi</taxon>
        <taxon>Fungi incertae sedis</taxon>
        <taxon>Mucoromycota</taxon>
        <taxon>Glomeromycotina</taxon>
        <taxon>Glomeromycetes</taxon>
        <taxon>Diversisporales</taxon>
        <taxon>Gigasporaceae</taxon>
        <taxon>Dentiscutata</taxon>
    </lineage>
</organism>
<dbReference type="AlphaFoldDB" id="A0A9N9EFY6"/>
<sequence length="39" mass="4435">MEILPSETRYLGRKRTIILAAIMVDAFLPLFVLPAIKSF</sequence>
<keyword evidence="1" id="KW-1133">Transmembrane helix</keyword>